<dbReference type="InterPro" id="IPR029044">
    <property type="entry name" value="Nucleotide-diphossugar_trans"/>
</dbReference>
<keyword evidence="2" id="KW-1185">Reference proteome</keyword>
<dbReference type="PANTHER" id="PTHR34496">
    <property type="entry name" value="GLCNAC TRANSFERASE-RELATED"/>
    <property type="match status" value="1"/>
</dbReference>
<accession>A0AAD3HC04</accession>
<proteinExistence type="predicted"/>
<dbReference type="PANTHER" id="PTHR34496:SF6">
    <property type="entry name" value="GLYCOSYLTRANSFERASE 2-LIKE DOMAIN-CONTAINING PROTEIN"/>
    <property type="match status" value="1"/>
</dbReference>
<dbReference type="SUPFAM" id="SSF53448">
    <property type="entry name" value="Nucleotide-diphospho-sugar transferases"/>
    <property type="match status" value="1"/>
</dbReference>
<dbReference type="Gene3D" id="3.90.550.10">
    <property type="entry name" value="Spore Coat Polysaccharide Biosynthesis Protein SpsA, Chain A"/>
    <property type="match status" value="1"/>
</dbReference>
<protein>
    <submittedName>
        <fullName evidence="1">Uncharacterized protein</fullName>
    </submittedName>
</protein>
<dbReference type="Proteomes" id="UP001054902">
    <property type="component" value="Unassembled WGS sequence"/>
</dbReference>
<reference evidence="1 2" key="1">
    <citation type="journal article" date="2021" name="Sci. Rep.">
        <title>The genome of the diatom Chaetoceros tenuissimus carries an ancient integrated fragment of an extant virus.</title>
        <authorList>
            <person name="Hongo Y."/>
            <person name="Kimura K."/>
            <person name="Takaki Y."/>
            <person name="Yoshida Y."/>
            <person name="Baba S."/>
            <person name="Kobayashi G."/>
            <person name="Nagasaki K."/>
            <person name="Hano T."/>
            <person name="Tomaru Y."/>
        </authorList>
    </citation>
    <scope>NUCLEOTIDE SEQUENCE [LARGE SCALE GENOMIC DNA]</scope>
    <source>
        <strain evidence="1 2">NIES-3715</strain>
    </source>
</reference>
<dbReference type="Pfam" id="PF11397">
    <property type="entry name" value="GlcNAc"/>
    <property type="match status" value="1"/>
</dbReference>
<dbReference type="InterPro" id="IPR021067">
    <property type="entry name" value="Glycosyltransferase"/>
</dbReference>
<gene>
    <name evidence="1" type="ORF">CTEN210_14167</name>
</gene>
<evidence type="ECO:0000313" key="2">
    <source>
        <dbReference type="Proteomes" id="UP001054902"/>
    </source>
</evidence>
<evidence type="ECO:0000313" key="1">
    <source>
        <dbReference type="EMBL" id="GFH57691.1"/>
    </source>
</evidence>
<comment type="caution">
    <text evidence="1">The sequence shown here is derived from an EMBL/GenBank/DDBJ whole genome shotgun (WGS) entry which is preliminary data.</text>
</comment>
<dbReference type="AlphaFoldDB" id="A0AAD3HC04"/>
<organism evidence="1 2">
    <name type="scientific">Chaetoceros tenuissimus</name>
    <dbReference type="NCBI Taxonomy" id="426638"/>
    <lineage>
        <taxon>Eukaryota</taxon>
        <taxon>Sar</taxon>
        <taxon>Stramenopiles</taxon>
        <taxon>Ochrophyta</taxon>
        <taxon>Bacillariophyta</taxon>
        <taxon>Coscinodiscophyceae</taxon>
        <taxon>Chaetocerotophycidae</taxon>
        <taxon>Chaetocerotales</taxon>
        <taxon>Chaetocerotaceae</taxon>
        <taxon>Chaetoceros</taxon>
    </lineage>
</organism>
<dbReference type="EMBL" id="BLLK01000058">
    <property type="protein sequence ID" value="GFH57691.1"/>
    <property type="molecule type" value="Genomic_DNA"/>
</dbReference>
<sequence>MKTNFEKTLILSLGLICLWFFGTTLHFSTVISDVEHLGKDKLGLLSNQSHGIVSSTKYLHSISNKIKQIRFSPINDPLGIQKRVEMHRIPFPQSIQNEDWETIIHPSVIMRPKDHEEKEDERKEEEEKYKMQVPYFWSPSHIDNVREFLGENGKRLMTPEEAAQIGSYTPNLKKYDVQYGDADLELTYDDKMENIKKVNYIVDELPPKEVEMLETIFVAIASYRDYRCPHTVEQIFKQAKYPERIRVGIVDQLDPNEDKHCAFPEKSCFDDPEQIFCKYAHQINVFEMDAQLAVGPVFARHIGNRMYRGEYFTMQCDAHMEFVNNWDEDVIEQWRSAENEMAVLTTYVSEVEDHYNKQTGERKRNTRPYMCESDFEPDYYDESLSFLMHGQQPEEKPSVVGEPLLIPFWAAGFSFARGHFVVQVPYDQYQPMIFQGEEINIGIRAWTYGYDFYAPEKSVLYHYYHTDPHNKKRTVKRFWEHENSYKGIGTVSKKRLLALIDMLGAPPTEVNEENKGDKEGSENVVNANEEDGEYEVVDVEWVSIEADKYGSGQVRPVKKFLDTYGIDLVEKKKQNNLCVFVDEAMTRIFTKEIRKDQMGIDYSKIDFKFQDPEKFGNTWEKLLDK</sequence>
<name>A0AAD3HC04_9STRA</name>